<evidence type="ECO:0000313" key="7">
    <source>
        <dbReference type="Proteomes" id="UP000251993"/>
    </source>
</evidence>
<sequence length="223" mass="23967">MAFEPQLVYQTLASAPIVPVFYHPDAEVTCQIIKACYDGGIRAFEFTNRGENAKEVFKVLRDFISTNYPKMALGIGTVFNALQAEEFIALGADFVVQPCTTMDVAEVCKAQNIAWMPGAMTVSEVYNATLLGAEIVKVFPGNVVGSGFVKALKGPLPKVKVMVTGGVEPTPESLKEWFSAGVSAVGIGSQLFPKAVVEAGNFEEIAQKINTLLTYYQTLAPTA</sequence>
<protein>
    <submittedName>
        <fullName evidence="6">Bifunctional 4-hydroxy-2-oxoglutarate aldolase/2-dehydro-3-deoxy-phosphogluconate aldolase</fullName>
    </submittedName>
</protein>
<evidence type="ECO:0000256" key="1">
    <source>
        <dbReference type="ARBA" id="ARBA00004761"/>
    </source>
</evidence>
<dbReference type="Pfam" id="PF01081">
    <property type="entry name" value="Aldolase"/>
    <property type="match status" value="1"/>
</dbReference>
<keyword evidence="4" id="KW-0456">Lyase</keyword>
<evidence type="ECO:0000256" key="3">
    <source>
        <dbReference type="ARBA" id="ARBA00011233"/>
    </source>
</evidence>
<accession>A0A344TMF9</accession>
<keyword evidence="7" id="KW-1185">Reference proteome</keyword>
<dbReference type="OrthoDB" id="9802667at2"/>
<evidence type="ECO:0000313" key="6">
    <source>
        <dbReference type="EMBL" id="AXE19830.1"/>
    </source>
</evidence>
<dbReference type="Proteomes" id="UP000251993">
    <property type="component" value="Chromosome"/>
</dbReference>
<dbReference type="PANTHER" id="PTHR30246:SF1">
    <property type="entry name" value="2-DEHYDRO-3-DEOXY-6-PHOSPHOGALACTONATE ALDOLASE-RELATED"/>
    <property type="match status" value="1"/>
</dbReference>
<comment type="similarity">
    <text evidence="2">Belongs to the KHG/KDPG aldolase family.</text>
</comment>
<dbReference type="Gene3D" id="3.20.20.70">
    <property type="entry name" value="Aldolase class I"/>
    <property type="match status" value="1"/>
</dbReference>
<dbReference type="KEGG" id="run:DR864_19825"/>
<dbReference type="InterPro" id="IPR000887">
    <property type="entry name" value="Aldlse_KDPG_KHG"/>
</dbReference>
<reference evidence="6 7" key="1">
    <citation type="submission" date="2018-07" db="EMBL/GenBank/DDBJ databases">
        <title>Genome sequencing of Runella.</title>
        <authorList>
            <person name="Baek M.-G."/>
            <person name="Yi H."/>
        </authorList>
    </citation>
    <scope>NUCLEOTIDE SEQUENCE [LARGE SCALE GENOMIC DNA]</scope>
    <source>
        <strain evidence="6 7">HYN0085</strain>
    </source>
</reference>
<comment type="subunit">
    <text evidence="3">Homotrimer.</text>
</comment>
<dbReference type="GO" id="GO:0016829">
    <property type="term" value="F:lyase activity"/>
    <property type="evidence" value="ECO:0007669"/>
    <property type="project" value="UniProtKB-KW"/>
</dbReference>
<proteinExistence type="inferred from homology"/>
<gene>
    <name evidence="6" type="ORF">DR864_19825</name>
</gene>
<dbReference type="PANTHER" id="PTHR30246">
    <property type="entry name" value="2-KETO-3-DEOXY-6-PHOSPHOGLUCONATE ALDOLASE"/>
    <property type="match status" value="1"/>
</dbReference>
<dbReference type="NCBIfam" id="NF005499">
    <property type="entry name" value="PRK07114.1"/>
    <property type="match status" value="1"/>
</dbReference>
<dbReference type="InterPro" id="IPR013785">
    <property type="entry name" value="Aldolase_TIM"/>
</dbReference>
<evidence type="ECO:0000256" key="4">
    <source>
        <dbReference type="ARBA" id="ARBA00023239"/>
    </source>
</evidence>
<dbReference type="NCBIfam" id="TIGR01182">
    <property type="entry name" value="eda"/>
    <property type="match status" value="1"/>
</dbReference>
<organism evidence="6 7">
    <name type="scientific">Runella rosea</name>
    <dbReference type="NCBI Taxonomy" id="2259595"/>
    <lineage>
        <taxon>Bacteria</taxon>
        <taxon>Pseudomonadati</taxon>
        <taxon>Bacteroidota</taxon>
        <taxon>Cytophagia</taxon>
        <taxon>Cytophagales</taxon>
        <taxon>Spirosomataceae</taxon>
        <taxon>Runella</taxon>
    </lineage>
</organism>
<dbReference type="EMBL" id="CP030850">
    <property type="protein sequence ID" value="AXE19830.1"/>
    <property type="molecule type" value="Genomic_DNA"/>
</dbReference>
<evidence type="ECO:0000256" key="5">
    <source>
        <dbReference type="ARBA" id="ARBA00023277"/>
    </source>
</evidence>
<dbReference type="AlphaFoldDB" id="A0A344TMF9"/>
<comment type="pathway">
    <text evidence="1">Carbohydrate acid metabolism.</text>
</comment>
<dbReference type="SUPFAM" id="SSF51569">
    <property type="entry name" value="Aldolase"/>
    <property type="match status" value="1"/>
</dbReference>
<dbReference type="CDD" id="cd00452">
    <property type="entry name" value="KDPG_aldolase"/>
    <property type="match status" value="1"/>
</dbReference>
<name>A0A344TMF9_9BACT</name>
<evidence type="ECO:0000256" key="2">
    <source>
        <dbReference type="ARBA" id="ARBA00006906"/>
    </source>
</evidence>
<keyword evidence="5" id="KW-0119">Carbohydrate metabolism</keyword>
<dbReference type="RefSeq" id="WP_114068598.1">
    <property type="nucleotide sequence ID" value="NZ_CP030850.1"/>
</dbReference>